<feature type="compositionally biased region" description="Polar residues" evidence="5">
    <location>
        <begin position="715"/>
        <end position="725"/>
    </location>
</feature>
<feature type="compositionally biased region" description="Basic and acidic residues" evidence="5">
    <location>
        <begin position="899"/>
        <end position="908"/>
    </location>
</feature>
<evidence type="ECO:0000256" key="1">
    <source>
        <dbReference type="ARBA" id="ARBA00004141"/>
    </source>
</evidence>
<keyword evidence="4 6" id="KW-0472">Membrane</keyword>
<name>A0A318ZAK1_9EURO</name>
<dbReference type="PANTHER" id="PTHR39469:SF1">
    <property type="entry name" value="DUF4203 DOMAIN-CONTAINING PROTEIN"/>
    <property type="match status" value="1"/>
</dbReference>
<keyword evidence="10" id="KW-1185">Reference proteome</keyword>
<dbReference type="OrthoDB" id="5377273at2759"/>
<sequence>MRFFFLLTLAVYFVPTLSFVVSAQTSHAPREALNGLITARDDTPPSSLTQATDGSTTTGAISHATEAASNATRTTNATIPASTTLAASNTSVTSNESKAPTDPNDLPLQPKVTPALGIAGFILLAAGAVLALIGVQNLWIQVFLSTAFLTSLGVTVLIVYVMSPPVRVAVQGAYLVAIFFTGATFGALAIVFKELTEGLGCLLGGFCASMWLLSLKPGGLLTDTNAKSGFIGAMSAAFYAMSFSQYTRPYGLMASTGISGGTAVALGIDCFSRAGLKEFWLYIWNLNSDIFPLGNHTYPVTRNIRVELAVTVIVALLGVVSQLRLWKVVRDRRQKEKEKCDQERQHHEQAEAEVGRRLEEDNVEERKEWEAKYGDGSPSSSTPELPGDSKRPIDEMDAMEKGDAIEVRSISASSYSSYRCSDCRERGEDSDTESHTSDASAGSRHAEPEGADGSKGTVPLKLFDGAAAARMDEDKSSDVTALVGSDAGSERSRRMSRTSLVRKAGGVSGEIPRSESKEALVSVDGTASSSDGIPDAGSDQTSESHPTPATPATPAGDEASGAEPSPQEEVTNGQQAQVSESNDHQNEPPAAKIESTDPSSQCATPEKNLEVKGEVSPASGRNSENTSEQKQITETGGKMTSEREETGGTEIVATAEPKSEGKKRKTGTKSSKKKSKKSQDSRLGAPRPEEENKDENITNNGKQKTQECFSEHPDQPTSANNNEKLNATRKKSTASTQPHEHELKQKKEPEEPVEPPEPPKLDEKTVKHLPKQTSRVVQSYRTNEWAKQLADAEVPELEPITPVEEEEPEVVPKVDEIAAPVKVEELLQTPLNAQPPPAVERKVKDLARSKSHRVPGDSYLQQGLHPSRSKKKASVSPPDPLQLGSLTHVPLVNAVGAEQPKDEPEPPKPRWRGPPPLMAVREDMMRNRLSSFSLNFDPFARNSPGSWQAPIDSLPPRYSFAGNLEETDDMPLSQRRTLLHQQTIQSPPQAHIPTPIPRRHPSNGQSSSNMPAAMAAWRESIMEDLRDKRVPLAKQDGPVIATGVDRSPPPYVQSLQRHSSLIHHRRAHAGASGPPRSDMSELHREAMRRMQAKANRKVGGL</sequence>
<dbReference type="AlphaFoldDB" id="A0A318ZAK1"/>
<keyword evidence="2 6" id="KW-0812">Transmembrane</keyword>
<dbReference type="PANTHER" id="PTHR39469">
    <property type="entry name" value="CHROMOSOME 1, WHOLE GENOME SHOTGUN SEQUENCE"/>
    <property type="match status" value="1"/>
</dbReference>
<evidence type="ECO:0000256" key="5">
    <source>
        <dbReference type="SAM" id="MobiDB-lite"/>
    </source>
</evidence>
<feature type="compositionally biased region" description="Basic and acidic residues" evidence="5">
    <location>
        <begin position="757"/>
        <end position="766"/>
    </location>
</feature>
<feature type="compositionally biased region" description="Basic residues" evidence="5">
    <location>
        <begin position="661"/>
        <end position="676"/>
    </location>
</feature>
<protein>
    <recommendedName>
        <fullName evidence="8">TM7S3/TM198-like domain-containing protein</fullName>
    </recommendedName>
</protein>
<gene>
    <name evidence="9" type="ORF">BP01DRAFT_326932</name>
</gene>
<evidence type="ECO:0000256" key="7">
    <source>
        <dbReference type="SAM" id="SignalP"/>
    </source>
</evidence>
<dbReference type="InterPro" id="IPR025256">
    <property type="entry name" value="TM7S3/TM198-like_dom"/>
</dbReference>
<feature type="transmembrane region" description="Helical" evidence="6">
    <location>
        <begin position="115"/>
        <end position="135"/>
    </location>
</feature>
<feature type="transmembrane region" description="Helical" evidence="6">
    <location>
        <begin position="168"/>
        <end position="191"/>
    </location>
</feature>
<feature type="compositionally biased region" description="Basic and acidic residues" evidence="5">
    <location>
        <begin position="839"/>
        <end position="848"/>
    </location>
</feature>
<feature type="region of interest" description="Disordered" evidence="5">
    <location>
        <begin position="1065"/>
        <end position="1101"/>
    </location>
</feature>
<feature type="compositionally biased region" description="Polar residues" evidence="5">
    <location>
        <begin position="568"/>
        <end position="580"/>
    </location>
</feature>
<proteinExistence type="predicted"/>
<evidence type="ECO:0000313" key="10">
    <source>
        <dbReference type="Proteomes" id="UP000248349"/>
    </source>
</evidence>
<dbReference type="STRING" id="1450539.A0A318ZAK1"/>
<accession>A0A318ZAK1</accession>
<evidence type="ECO:0000259" key="8">
    <source>
        <dbReference type="Pfam" id="PF13886"/>
    </source>
</evidence>
<feature type="compositionally biased region" description="Basic and acidic residues" evidence="5">
    <location>
        <begin position="421"/>
        <end position="436"/>
    </location>
</feature>
<feature type="domain" description="TM7S3/TM198-like" evidence="8">
    <location>
        <begin position="120"/>
        <end position="323"/>
    </location>
</feature>
<feature type="compositionally biased region" description="Basic and acidic residues" evidence="5">
    <location>
        <begin position="336"/>
        <end position="373"/>
    </location>
</feature>
<reference evidence="9 10" key="1">
    <citation type="submission" date="2016-12" db="EMBL/GenBank/DDBJ databases">
        <title>The genomes of Aspergillus section Nigri reveals drivers in fungal speciation.</title>
        <authorList>
            <consortium name="DOE Joint Genome Institute"/>
            <person name="Vesth T.C."/>
            <person name="Nybo J."/>
            <person name="Theobald S."/>
            <person name="Brandl J."/>
            <person name="Frisvad J.C."/>
            <person name="Nielsen K.F."/>
            <person name="Lyhne E.K."/>
            <person name="Kogle M.E."/>
            <person name="Kuo A."/>
            <person name="Riley R."/>
            <person name="Clum A."/>
            <person name="Nolan M."/>
            <person name="Lipzen A."/>
            <person name="Salamov A."/>
            <person name="Henrissat B."/>
            <person name="Wiebenga A."/>
            <person name="De Vries R.P."/>
            <person name="Grigoriev I.V."/>
            <person name="Mortensen U.H."/>
            <person name="Andersen M.R."/>
            <person name="Baker S.E."/>
        </authorList>
    </citation>
    <scope>NUCLEOTIDE SEQUENCE [LARGE SCALE GENOMIC DNA]</scope>
    <source>
        <strain evidence="9 10">JOP 1030-1</strain>
    </source>
</reference>
<feature type="compositionally biased region" description="Polar residues" evidence="5">
    <location>
        <begin position="86"/>
        <end position="98"/>
    </location>
</feature>
<feature type="region of interest" description="Disordered" evidence="5">
    <location>
        <begin position="828"/>
        <end position="917"/>
    </location>
</feature>
<dbReference type="Proteomes" id="UP000248349">
    <property type="component" value="Unassembled WGS sequence"/>
</dbReference>
<feature type="compositionally biased region" description="Low complexity" evidence="5">
    <location>
        <begin position="546"/>
        <end position="555"/>
    </location>
</feature>
<comment type="subcellular location">
    <subcellularLocation>
        <location evidence="1">Membrane</location>
        <topology evidence="1">Multi-pass membrane protein</topology>
    </subcellularLocation>
</comment>
<evidence type="ECO:0000313" key="9">
    <source>
        <dbReference type="EMBL" id="PYH41733.1"/>
    </source>
</evidence>
<evidence type="ECO:0000256" key="4">
    <source>
        <dbReference type="ARBA" id="ARBA00023136"/>
    </source>
</evidence>
<feature type="compositionally biased region" description="Basic and acidic residues" evidence="5">
    <location>
        <begin position="738"/>
        <end position="750"/>
    </location>
</feature>
<feature type="compositionally biased region" description="Polar residues" evidence="5">
    <location>
        <begin position="697"/>
        <end position="708"/>
    </location>
</feature>
<feature type="transmembrane region" description="Helical" evidence="6">
    <location>
        <begin position="198"/>
        <end position="214"/>
    </location>
</feature>
<dbReference type="GO" id="GO:0016020">
    <property type="term" value="C:membrane"/>
    <property type="evidence" value="ECO:0007669"/>
    <property type="project" value="UniProtKB-SubCell"/>
</dbReference>
<feature type="region of interest" description="Disordered" evidence="5">
    <location>
        <begin position="414"/>
        <end position="778"/>
    </location>
</feature>
<dbReference type="Pfam" id="PF13886">
    <property type="entry name" value="TM7S3_TM198"/>
    <property type="match status" value="1"/>
</dbReference>
<feature type="region of interest" description="Disordered" evidence="5">
    <location>
        <begin position="86"/>
        <end position="106"/>
    </location>
</feature>
<keyword evidence="7" id="KW-0732">Signal</keyword>
<feature type="compositionally biased region" description="Basic and acidic residues" evidence="5">
    <location>
        <begin position="1078"/>
        <end position="1088"/>
    </location>
</feature>
<organism evidence="9 10">
    <name type="scientific">Aspergillus saccharolyticus JOP 1030-1</name>
    <dbReference type="NCBI Taxonomy" id="1450539"/>
    <lineage>
        <taxon>Eukaryota</taxon>
        <taxon>Fungi</taxon>
        <taxon>Dikarya</taxon>
        <taxon>Ascomycota</taxon>
        <taxon>Pezizomycotina</taxon>
        <taxon>Eurotiomycetes</taxon>
        <taxon>Eurotiomycetidae</taxon>
        <taxon>Eurotiales</taxon>
        <taxon>Aspergillaceae</taxon>
        <taxon>Aspergillus</taxon>
        <taxon>Aspergillus subgen. Circumdati</taxon>
    </lineage>
</organism>
<feature type="signal peptide" evidence="7">
    <location>
        <begin position="1"/>
        <end position="18"/>
    </location>
</feature>
<feature type="compositionally biased region" description="Basic residues" evidence="5">
    <location>
        <begin position="1090"/>
        <end position="1101"/>
    </location>
</feature>
<evidence type="ECO:0000256" key="2">
    <source>
        <dbReference type="ARBA" id="ARBA00022692"/>
    </source>
</evidence>
<feature type="region of interest" description="Disordered" evidence="5">
    <location>
        <begin position="986"/>
        <end position="1009"/>
    </location>
</feature>
<feature type="compositionally biased region" description="Basic and acidic residues" evidence="5">
    <location>
        <begin position="687"/>
        <end position="696"/>
    </location>
</feature>
<feature type="region of interest" description="Disordered" evidence="5">
    <location>
        <begin position="336"/>
        <end position="394"/>
    </location>
</feature>
<dbReference type="RefSeq" id="XP_025427715.1">
    <property type="nucleotide sequence ID" value="XM_025572897.1"/>
</dbReference>
<dbReference type="EMBL" id="KZ821260">
    <property type="protein sequence ID" value="PYH41733.1"/>
    <property type="molecule type" value="Genomic_DNA"/>
</dbReference>
<feature type="chain" id="PRO_5016387133" description="TM7S3/TM198-like domain-containing protein" evidence="7">
    <location>
        <begin position="19"/>
        <end position="1101"/>
    </location>
</feature>
<evidence type="ECO:0000256" key="6">
    <source>
        <dbReference type="SAM" id="Phobius"/>
    </source>
</evidence>
<feature type="transmembrane region" description="Helical" evidence="6">
    <location>
        <begin position="226"/>
        <end position="243"/>
    </location>
</feature>
<evidence type="ECO:0000256" key="3">
    <source>
        <dbReference type="ARBA" id="ARBA00022989"/>
    </source>
</evidence>
<keyword evidence="3 6" id="KW-1133">Transmembrane helix</keyword>
<feature type="compositionally biased region" description="Polar residues" evidence="5">
    <location>
        <begin position="619"/>
        <end position="634"/>
    </location>
</feature>
<feature type="region of interest" description="Disordered" evidence="5">
    <location>
        <begin position="36"/>
        <end position="57"/>
    </location>
</feature>
<feature type="transmembrane region" description="Helical" evidence="6">
    <location>
        <begin position="308"/>
        <end position="326"/>
    </location>
</feature>
<dbReference type="GeneID" id="37074125"/>
<feature type="compositionally biased region" description="Polar residues" evidence="5">
    <location>
        <begin position="44"/>
        <end position="57"/>
    </location>
</feature>
<feature type="transmembrane region" description="Helical" evidence="6">
    <location>
        <begin position="142"/>
        <end position="162"/>
    </location>
</feature>